<comment type="caution">
    <text evidence="1">The sequence shown here is derived from an EMBL/GenBank/DDBJ whole genome shotgun (WGS) entry which is preliminary data.</text>
</comment>
<name>A0ABV4P4Y4_9GAMM</name>
<accession>A0ABV4P4Y4</accession>
<gene>
    <name evidence="1" type="ORF">ACCI49_18920</name>
</gene>
<dbReference type="RefSeq" id="WP_371840726.1">
    <property type="nucleotide sequence ID" value="NZ_JBGMEK010000064.1"/>
</dbReference>
<organism evidence="1 2">
    <name type="scientific">Microbulbifer epialgicus</name>
    <dbReference type="NCBI Taxonomy" id="393907"/>
    <lineage>
        <taxon>Bacteria</taxon>
        <taxon>Pseudomonadati</taxon>
        <taxon>Pseudomonadota</taxon>
        <taxon>Gammaproteobacteria</taxon>
        <taxon>Cellvibrionales</taxon>
        <taxon>Microbulbiferaceae</taxon>
        <taxon>Microbulbifer</taxon>
    </lineage>
</organism>
<reference evidence="1 2" key="1">
    <citation type="submission" date="2024-08" db="EMBL/GenBank/DDBJ databases">
        <authorList>
            <person name="Ishaq N."/>
        </authorList>
    </citation>
    <scope>NUCLEOTIDE SEQUENCE [LARGE SCALE GENOMIC DNA]</scope>
    <source>
        <strain evidence="1 2">DSM 18651</strain>
    </source>
</reference>
<keyword evidence="2" id="KW-1185">Reference proteome</keyword>
<proteinExistence type="predicted"/>
<evidence type="ECO:0000313" key="1">
    <source>
        <dbReference type="EMBL" id="MFA0812983.1"/>
    </source>
</evidence>
<dbReference type="EMBL" id="JBGMEK010000064">
    <property type="protein sequence ID" value="MFA0812983.1"/>
    <property type="molecule type" value="Genomic_DNA"/>
</dbReference>
<evidence type="ECO:0000313" key="2">
    <source>
        <dbReference type="Proteomes" id="UP001569428"/>
    </source>
</evidence>
<dbReference type="Proteomes" id="UP001569428">
    <property type="component" value="Unassembled WGS sequence"/>
</dbReference>
<sequence length="109" mass="12268">MSIELWVEGVIVEFRNGIPCKRSMIESVGSSEVVLADIKADQIIRIPIVELDEIYSSEGLKMLAESRDFGDLKFLDLTEKEQQETNRKCRGASINSEINLQTIGVLFYG</sequence>
<protein>
    <submittedName>
        <fullName evidence="1">Uncharacterized protein</fullName>
    </submittedName>
</protein>